<name>A0AAV2YHP4_9STRA</name>
<feature type="compositionally biased region" description="Basic and acidic residues" evidence="1">
    <location>
        <begin position="92"/>
        <end position="106"/>
    </location>
</feature>
<feature type="region of interest" description="Disordered" evidence="1">
    <location>
        <begin position="76"/>
        <end position="106"/>
    </location>
</feature>
<dbReference type="Gene3D" id="2.30.30.140">
    <property type="match status" value="2"/>
</dbReference>
<keyword evidence="2" id="KW-0812">Transmembrane</keyword>
<dbReference type="Proteomes" id="UP001146120">
    <property type="component" value="Unassembled WGS sequence"/>
</dbReference>
<evidence type="ECO:0000313" key="3">
    <source>
        <dbReference type="EMBL" id="DAZ92818.1"/>
    </source>
</evidence>
<feature type="transmembrane region" description="Helical" evidence="2">
    <location>
        <begin position="866"/>
        <end position="884"/>
    </location>
</feature>
<feature type="compositionally biased region" description="Basic and acidic residues" evidence="1">
    <location>
        <begin position="10"/>
        <end position="23"/>
    </location>
</feature>
<feature type="region of interest" description="Disordered" evidence="1">
    <location>
        <begin position="1"/>
        <end position="26"/>
    </location>
</feature>
<dbReference type="AlphaFoldDB" id="A0AAV2YHP4"/>
<feature type="transmembrane region" description="Helical" evidence="2">
    <location>
        <begin position="741"/>
        <end position="765"/>
    </location>
</feature>
<organism evidence="3 4">
    <name type="scientific">Lagenidium giganteum</name>
    <dbReference type="NCBI Taxonomy" id="4803"/>
    <lineage>
        <taxon>Eukaryota</taxon>
        <taxon>Sar</taxon>
        <taxon>Stramenopiles</taxon>
        <taxon>Oomycota</taxon>
        <taxon>Peronosporomycetes</taxon>
        <taxon>Pythiales</taxon>
        <taxon>Pythiaceae</taxon>
    </lineage>
</organism>
<gene>
    <name evidence="3" type="ORF">N0F65_012637</name>
</gene>
<keyword evidence="4" id="KW-1185">Reference proteome</keyword>
<accession>A0AAV2YHP4</accession>
<feature type="compositionally biased region" description="Acidic residues" evidence="1">
    <location>
        <begin position="231"/>
        <end position="241"/>
    </location>
</feature>
<keyword evidence="2" id="KW-0472">Membrane</keyword>
<feature type="transmembrane region" description="Helical" evidence="2">
    <location>
        <begin position="1020"/>
        <end position="1039"/>
    </location>
</feature>
<evidence type="ECO:0000256" key="2">
    <source>
        <dbReference type="SAM" id="Phobius"/>
    </source>
</evidence>
<evidence type="ECO:0000313" key="4">
    <source>
        <dbReference type="Proteomes" id="UP001146120"/>
    </source>
</evidence>
<sequence length="1101" mass="123092">MPEASTEEEDGKHKAGKGEHAEDGVGVGAAVDVREEVDGGKYLAATVVRKHQSGELTVKYDESGLTEKYVDAKRVRARGSKATTPSGGSLVEGDRVLYKHPDASTGDDAKWKRGTIKLCRKDDQFDIVDKESQQVVKRVARDCIKKRTKSTKGDDSAGDDAPAGLNEGDSVEFKTKKGEWVPGRVKRCRKDGTFDVAHDSDSDQVERKLPRDRLRERSKIKSKKKSKKAVDDDDDEKDDSGDTGVRKRKKKAARKETENDDSEDEGNSDSKKSKKKSKAKDMAVVKTPATAQRLQLHQLVEFEDEDGKFRRGRIAELRPDEDTCDIEHESDDDAVSKRIPSSAVFPVTAMTRLWGSRMALNRQEFHAQARVMYRSTNGLERRGIVKKVMKEKNGTFYDVEDTADGSVTKKLPPSRLRPVTMFESMPKWSAPNMPFSWPSFPTALRQGARVRFRRRTGGSGRTEWQQGVLIKMKTDGMCVVEYMATDGSRTKEQVKQTDVEALGFGFGLGGMVDSFMPSLQFQPRRFPVGSAVEVSQGSSVYQATVSAFSEADNTYSVVYNDGRKETRIPADRVRLSLRKLRIGTEVEMIVEGPCKEVSKLDGEVAWVHRNEKVAIRINGGNNDVFAEVCSHALMVDGKPAFSAPLSSTWPELLGFYLNLILEAIVYLWFCFGMCVELGEMIGLARETSSDKMEDREYMSSLFALHNATATSRCLSPHVNGSGMTASSFIIPSDVLWTDRSWLIGLLVTKAVLTVMCAVVAARLIYSKIAALEDNFIDLKEYQQDRVRRRHLSRVMGATLVVCYFTLIVYASLLNRFVYYCLANGDMDGHLRFDELAMHVNVWSVHSNYTTPVELVTGLAAKTTFNLFRAVALYLVVFAFPTSFLKRLLSLLPAVAVTALVSAMTLAALHAFFYTQQQEMMIDNMLRLTTRIDWALVLVLVAVWFSVSLSRLLLAAGQYFESLFERQQSNRGDITEDVLDQAEKGEFGLQAKREVLLVKVEQRQEQLGVLRLTVLRIDRHLMLHMVTMVLGIIASCIIQRDDGDGRGHDHGDAGMNSKLLGPFTTFHLAMCSCWLVLTLLSAPYAVVLRREAPELMPYLLDI</sequence>
<feature type="compositionally biased region" description="Acidic residues" evidence="1">
    <location>
        <begin position="258"/>
        <end position="267"/>
    </location>
</feature>
<proteinExistence type="predicted"/>
<keyword evidence="2" id="KW-1133">Transmembrane helix</keyword>
<comment type="caution">
    <text evidence="3">The sequence shown here is derived from an EMBL/GenBank/DDBJ whole genome shotgun (WGS) entry which is preliminary data.</text>
</comment>
<feature type="compositionally biased region" description="Basic and acidic residues" evidence="1">
    <location>
        <begin position="190"/>
        <end position="219"/>
    </location>
</feature>
<reference evidence="3" key="1">
    <citation type="submission" date="2022-11" db="EMBL/GenBank/DDBJ databases">
        <authorList>
            <person name="Morgan W.R."/>
            <person name="Tartar A."/>
        </authorList>
    </citation>
    <scope>NUCLEOTIDE SEQUENCE</scope>
    <source>
        <strain evidence="3">ARSEF 373</strain>
    </source>
</reference>
<feature type="region of interest" description="Disordered" evidence="1">
    <location>
        <begin position="140"/>
        <end position="286"/>
    </location>
</feature>
<feature type="transmembrane region" description="Helical" evidence="2">
    <location>
        <begin position="891"/>
        <end position="913"/>
    </location>
</feature>
<feature type="transmembrane region" description="Helical" evidence="2">
    <location>
        <begin position="794"/>
        <end position="812"/>
    </location>
</feature>
<feature type="transmembrane region" description="Helical" evidence="2">
    <location>
        <begin position="933"/>
        <end position="953"/>
    </location>
</feature>
<feature type="transmembrane region" description="Helical" evidence="2">
    <location>
        <begin position="1059"/>
        <end position="1086"/>
    </location>
</feature>
<protein>
    <submittedName>
        <fullName evidence="3">Uncharacterized protein</fullName>
    </submittedName>
</protein>
<reference evidence="3" key="2">
    <citation type="journal article" date="2023" name="Microbiol Resour">
        <title>Decontamination and Annotation of the Draft Genome Sequence of the Oomycete Lagenidium giganteum ARSEF 373.</title>
        <authorList>
            <person name="Morgan W.R."/>
            <person name="Tartar A."/>
        </authorList>
    </citation>
    <scope>NUCLEOTIDE SEQUENCE</scope>
    <source>
        <strain evidence="3">ARSEF 373</strain>
    </source>
</reference>
<evidence type="ECO:0000256" key="1">
    <source>
        <dbReference type="SAM" id="MobiDB-lite"/>
    </source>
</evidence>
<dbReference type="EMBL" id="DAKRPA010000380">
    <property type="protein sequence ID" value="DAZ92818.1"/>
    <property type="molecule type" value="Genomic_DNA"/>
</dbReference>
<feature type="compositionally biased region" description="Basic and acidic residues" evidence="1">
    <location>
        <begin position="140"/>
        <end position="155"/>
    </location>
</feature>